<sequence>MDSEESEGSYSSINDGLCDMCYDAVVFDDSDDKFYEGTNSDDEPTLRHSEAQSDTIFLRPTFYWNDTLPDLPLMAESAADGCRMCGFLREELIRQKICHVGDIRIGAGYLFGGQGYELEIIDTDPGLAFWRCDVYAVKRTTNNLDKLHRIANLYFGIESSDRDLLRWLRVHAKPAPGPLDPASVEWLQTQLRQCDYHCGLGKPEVPFLPTRLIHVGQNEDDAPRLVIVENMLESGMIDALDYATLSYCWGSKEDALKQTKTTKDTILTHCQGMPLDSLSPVIRDTIKVCRALGIFYLWVDALCIIQEDNVDWDRESQMVGQIYHSCYVTICPLSSQSCLEGYLGPRPQGLEVEFQSSRHEHIRGTYRLILSSTNMDADILEESKTPVVYKDLERSAWDRRGWTFQESILSPRMILFGPNMGHFVCENLTGSENGHIDRNKIHGQLQIMIRKALGKPYEELDRSANTRADVYSSWGAVHEVQERAWTYREDMFPGIAGIAQVFATLTSDTYLAGLWKDDLSYQLLWYMPEPPPVELASLVHSLQHAEPYIAPSWSWASRTTYQENLANKKFESPGVGDPKATKGKLGIRVIKPSGEMPCHNRPDFALIDYHMDFQGSNIFGPLTGGFLRFMGRTCPFPSNVRMEAVEHIHSPSLCGKFSGGTGICMLDYDIGETLIRAPESMRLFWVSSCCSATLAWRRIKFFENCIKEDLDEWMQREVEVSGTSFPNGYEDIDVCRYCADPTHKRTRYGLVIHPAEEPGSYVRVGVFMLFAHKGGMDLFKGEAEEIKLI</sequence>
<name>A0A9P9XIM9_9PEZI</name>
<dbReference type="PANTHER" id="PTHR33112">
    <property type="entry name" value="DOMAIN PROTEIN, PUTATIVE-RELATED"/>
    <property type="match status" value="1"/>
</dbReference>
<evidence type="ECO:0000313" key="3">
    <source>
        <dbReference type="Proteomes" id="UP001056436"/>
    </source>
</evidence>
<feature type="domain" description="Heterokaryon incompatibility" evidence="1">
    <location>
        <begin position="242"/>
        <end position="406"/>
    </location>
</feature>
<dbReference type="Pfam" id="PF06985">
    <property type="entry name" value="HET"/>
    <property type="match status" value="1"/>
</dbReference>
<evidence type="ECO:0000313" key="2">
    <source>
        <dbReference type="EMBL" id="KAI3554665.1"/>
    </source>
</evidence>
<accession>A0A9P9XIM9</accession>
<proteinExistence type="predicted"/>
<dbReference type="InterPro" id="IPR010730">
    <property type="entry name" value="HET"/>
</dbReference>
<comment type="caution">
    <text evidence="2">The sequence shown here is derived from an EMBL/GenBank/DDBJ whole genome shotgun (WGS) entry which is preliminary data.</text>
</comment>
<dbReference type="EMBL" id="SDAQ01000022">
    <property type="protein sequence ID" value="KAI3554665.1"/>
    <property type="molecule type" value="Genomic_DNA"/>
</dbReference>
<keyword evidence="3" id="KW-1185">Reference proteome</keyword>
<organism evidence="2 3">
    <name type="scientific">Colletotrichum abscissum</name>
    <dbReference type="NCBI Taxonomy" id="1671311"/>
    <lineage>
        <taxon>Eukaryota</taxon>
        <taxon>Fungi</taxon>
        <taxon>Dikarya</taxon>
        <taxon>Ascomycota</taxon>
        <taxon>Pezizomycotina</taxon>
        <taxon>Sordariomycetes</taxon>
        <taxon>Hypocreomycetidae</taxon>
        <taxon>Glomerellales</taxon>
        <taxon>Glomerellaceae</taxon>
        <taxon>Colletotrichum</taxon>
        <taxon>Colletotrichum acutatum species complex</taxon>
    </lineage>
</organism>
<reference evidence="2" key="1">
    <citation type="submission" date="2019-01" db="EMBL/GenBank/DDBJ databases">
        <title>Colletotrichum abscissum LGMF1257.</title>
        <authorList>
            <person name="Baroncelli R."/>
        </authorList>
    </citation>
    <scope>NUCLEOTIDE SEQUENCE</scope>
    <source>
        <strain evidence="2">Ca142</strain>
    </source>
</reference>
<protein>
    <recommendedName>
        <fullName evidence="1">Heterokaryon incompatibility domain-containing protein</fullName>
    </recommendedName>
</protein>
<evidence type="ECO:0000259" key="1">
    <source>
        <dbReference type="Pfam" id="PF06985"/>
    </source>
</evidence>
<dbReference type="Proteomes" id="UP001056436">
    <property type="component" value="Unassembled WGS sequence"/>
</dbReference>
<dbReference type="OrthoDB" id="4799382at2759"/>
<dbReference type="AlphaFoldDB" id="A0A9P9XIM9"/>
<gene>
    <name evidence="2" type="ORF">CABS02_05146</name>
</gene>
<dbReference type="PANTHER" id="PTHR33112:SF16">
    <property type="entry name" value="HETEROKARYON INCOMPATIBILITY DOMAIN-CONTAINING PROTEIN"/>
    <property type="match status" value="1"/>
</dbReference>